<dbReference type="PANTHER" id="PTHR43283">
    <property type="entry name" value="BETA-LACTAMASE-RELATED"/>
    <property type="match status" value="1"/>
</dbReference>
<accession>A0A1H2Y2J3</accession>
<evidence type="ECO:0000256" key="2">
    <source>
        <dbReference type="SAM" id="SignalP"/>
    </source>
</evidence>
<dbReference type="SUPFAM" id="SSF56601">
    <property type="entry name" value="beta-lactamase/transpeptidase-like"/>
    <property type="match status" value="1"/>
</dbReference>
<feature type="chain" id="PRO_5011621670" evidence="2">
    <location>
        <begin position="28"/>
        <end position="573"/>
    </location>
</feature>
<dbReference type="InterPro" id="IPR001466">
    <property type="entry name" value="Beta-lactam-related"/>
</dbReference>
<name>A0A1H2Y2J3_9BACL</name>
<feature type="domain" description="Beta-lactamase-related" evidence="3">
    <location>
        <begin position="91"/>
        <end position="432"/>
    </location>
</feature>
<dbReference type="PANTHER" id="PTHR43283:SF11">
    <property type="entry name" value="BETA-LACTAMASE-RELATED DOMAIN-CONTAINING PROTEIN"/>
    <property type="match status" value="1"/>
</dbReference>
<dbReference type="Gene3D" id="3.40.710.10">
    <property type="entry name" value="DD-peptidase/beta-lactamase superfamily"/>
    <property type="match status" value="1"/>
</dbReference>
<evidence type="ECO:0000313" key="4">
    <source>
        <dbReference type="EMBL" id="SDW99433.1"/>
    </source>
</evidence>
<protein>
    <submittedName>
        <fullName evidence="4">CubicO group peptidase, beta-lactamase class C family</fullName>
    </submittedName>
</protein>
<feature type="signal peptide" evidence="2">
    <location>
        <begin position="1"/>
        <end position="27"/>
    </location>
</feature>
<dbReference type="Gene3D" id="2.60.120.260">
    <property type="entry name" value="Galactose-binding domain-like"/>
    <property type="match status" value="1"/>
</dbReference>
<evidence type="ECO:0000313" key="5">
    <source>
        <dbReference type="Proteomes" id="UP000198534"/>
    </source>
</evidence>
<dbReference type="RefSeq" id="WP_245726308.1">
    <property type="nucleotide sequence ID" value="NZ_FNNQ01000008.1"/>
</dbReference>
<evidence type="ECO:0000256" key="1">
    <source>
        <dbReference type="ARBA" id="ARBA00022801"/>
    </source>
</evidence>
<dbReference type="InterPro" id="IPR012338">
    <property type="entry name" value="Beta-lactam/transpept-like"/>
</dbReference>
<dbReference type="EMBL" id="FNNQ01000008">
    <property type="protein sequence ID" value="SDW99433.1"/>
    <property type="molecule type" value="Genomic_DNA"/>
</dbReference>
<keyword evidence="5" id="KW-1185">Reference proteome</keyword>
<dbReference type="AlphaFoldDB" id="A0A1H2Y2J3"/>
<dbReference type="STRING" id="1048340.SAMN05444487_108145"/>
<dbReference type="Pfam" id="PF00144">
    <property type="entry name" value="Beta-lactamase"/>
    <property type="match status" value="1"/>
</dbReference>
<gene>
    <name evidence="4" type="ORF">SAMN05444487_108145</name>
</gene>
<evidence type="ECO:0000259" key="3">
    <source>
        <dbReference type="Pfam" id="PF00144"/>
    </source>
</evidence>
<organism evidence="4 5">
    <name type="scientific">Marininema mesophilum</name>
    <dbReference type="NCBI Taxonomy" id="1048340"/>
    <lineage>
        <taxon>Bacteria</taxon>
        <taxon>Bacillati</taxon>
        <taxon>Bacillota</taxon>
        <taxon>Bacilli</taxon>
        <taxon>Bacillales</taxon>
        <taxon>Thermoactinomycetaceae</taxon>
        <taxon>Marininema</taxon>
    </lineage>
</organism>
<keyword evidence="1" id="KW-0378">Hydrolase</keyword>
<reference evidence="4 5" key="1">
    <citation type="submission" date="2016-10" db="EMBL/GenBank/DDBJ databases">
        <authorList>
            <person name="de Groot N.N."/>
        </authorList>
    </citation>
    <scope>NUCLEOTIDE SEQUENCE [LARGE SCALE GENOMIC DNA]</scope>
    <source>
        <strain evidence="4 5">DSM 45610</strain>
    </source>
</reference>
<keyword evidence="2" id="KW-0732">Signal</keyword>
<proteinExistence type="predicted"/>
<dbReference type="GO" id="GO:0016787">
    <property type="term" value="F:hydrolase activity"/>
    <property type="evidence" value="ECO:0007669"/>
    <property type="project" value="UniProtKB-KW"/>
</dbReference>
<dbReference type="Proteomes" id="UP000198534">
    <property type="component" value="Unassembled WGS sequence"/>
</dbReference>
<dbReference type="InterPro" id="IPR050789">
    <property type="entry name" value="Diverse_Enzym_Activities"/>
</dbReference>
<sequence length="573" mass="63312">MRDGFPIRRVVSITLGLSLVFPSGGWAANSGSAMNNGRPIDNIKGGEEFIQAERGKRNPWDEPAPNSPVLHHGHPGKVGMIKGSLDAIDPFMEDAVAKETTPGAVVLVARSGVVAKEKAYGKAAKYKDDQKTPLEQPVAMKKDTIFDIASISKIFTATVVMKLYEEGRFQLDDPVARYLPEFAQNGKENVTIRQLLTHTSGFEPGIPLWKMGSNRKERIQIVLKHPLKNKPGSTYVYSDLNMITLGALVEKLTGKRLDEVIKQVITRPLKLKDTLYNPPASLRERIAATEYQPVLNRGMVWGEVHDENAWSLDGVSGHAGLFSTAHDLAVFAQMLLNKGRYGGVRVLQPNTVALMEQNQNADFSGHDHGLGWELNQPWYMDGLSGTESMGHTGFTGTSMVVSRSNATIAITLTNRVHPTRATSSINPLRRQVNRFVADGIPVKVPGRQQAWFAGYGDQLDRSLMSEELPLGENRTLTFDTWYRIEPGADYGVVEGSVDGQTWSSLSPSLSGDSEGWGRQGITLPNDVRYLRFRYHTNETGNERGWYVKHPVVKGQGKPSALKLTGEGWVKRNR</sequence>